<dbReference type="InterPro" id="IPR053025">
    <property type="entry name" value="Mito_ATP_Synthase-Asso"/>
</dbReference>
<dbReference type="PRINTS" id="PR00625">
    <property type="entry name" value="JDOMAIN"/>
</dbReference>
<dbReference type="Pfam" id="PF00226">
    <property type="entry name" value="DnaJ"/>
    <property type="match status" value="1"/>
</dbReference>
<dbReference type="PANTHER" id="PTHR44873">
    <property type="entry name" value="DNAJ HOMOLOG SUBFAMILY C MEMBER 30, MITOCHONDRIAL"/>
    <property type="match status" value="1"/>
</dbReference>
<evidence type="ECO:0000313" key="3">
    <source>
        <dbReference type="EMBL" id="GFN77452.1"/>
    </source>
</evidence>
<evidence type="ECO:0000313" key="4">
    <source>
        <dbReference type="Proteomes" id="UP000735302"/>
    </source>
</evidence>
<comment type="caution">
    <text evidence="3">The sequence shown here is derived from an EMBL/GenBank/DDBJ whole genome shotgun (WGS) entry which is preliminary data.</text>
</comment>
<keyword evidence="4" id="KW-1185">Reference proteome</keyword>
<protein>
    <submittedName>
        <fullName evidence="3">Dnaj subfamily c member</fullName>
    </submittedName>
</protein>
<dbReference type="InterPro" id="IPR036869">
    <property type="entry name" value="J_dom_sf"/>
</dbReference>
<dbReference type="InterPro" id="IPR018253">
    <property type="entry name" value="DnaJ_domain_CS"/>
</dbReference>
<dbReference type="PROSITE" id="PS50076">
    <property type="entry name" value="DNAJ_2"/>
    <property type="match status" value="1"/>
</dbReference>
<feature type="domain" description="J" evidence="2">
    <location>
        <begin position="124"/>
        <end position="188"/>
    </location>
</feature>
<proteinExistence type="predicted"/>
<dbReference type="Gene3D" id="1.10.287.110">
    <property type="entry name" value="DnaJ domain"/>
    <property type="match status" value="1"/>
</dbReference>
<dbReference type="Proteomes" id="UP000735302">
    <property type="component" value="Unassembled WGS sequence"/>
</dbReference>
<sequence length="346" mass="39810">MATSASQGSLLHVTKLLRVFQPTTKPSSKSKSFNNSCIHVVNACDFKSSNFSSATLHSWFRFCSTFCRSRTRTLAGSFTLVIYPSDQGRNLHILHKSSRLSAGKPAFQQCRNLNGRSSKNSATRYYDVLGITPSATQHQIKAAYYNKSKLHHPDVSKGSQSHAVFAEISEAYEVLGNLRKRRMYDRGIYTRNNSYNNFEDDTTEDYTAAYKEKHSPFERGERPPPPRGRTKVYNFDEFYRQHYNEVRERRAKEYKEFVQHQENMRGRRHSVGEEYYYGRSNPNQSLFIIISTLVLLAMLAMSMENYDRDLIGSNRAGSSHPNYYGATDPLRKIPVPPNNYEAESKR</sequence>
<reference evidence="3 4" key="1">
    <citation type="journal article" date="2021" name="Elife">
        <title>Chloroplast acquisition without the gene transfer in kleptoplastic sea slugs, Plakobranchus ocellatus.</title>
        <authorList>
            <person name="Maeda T."/>
            <person name="Takahashi S."/>
            <person name="Yoshida T."/>
            <person name="Shimamura S."/>
            <person name="Takaki Y."/>
            <person name="Nagai Y."/>
            <person name="Toyoda A."/>
            <person name="Suzuki Y."/>
            <person name="Arimoto A."/>
            <person name="Ishii H."/>
            <person name="Satoh N."/>
            <person name="Nishiyama T."/>
            <person name="Hasebe M."/>
            <person name="Maruyama T."/>
            <person name="Minagawa J."/>
            <person name="Obokata J."/>
            <person name="Shigenobu S."/>
        </authorList>
    </citation>
    <scope>NUCLEOTIDE SEQUENCE [LARGE SCALE GENOMIC DNA]</scope>
</reference>
<dbReference type="AlphaFoldDB" id="A0AAV3Y5J2"/>
<organism evidence="3 4">
    <name type="scientific">Plakobranchus ocellatus</name>
    <dbReference type="NCBI Taxonomy" id="259542"/>
    <lineage>
        <taxon>Eukaryota</taxon>
        <taxon>Metazoa</taxon>
        <taxon>Spiralia</taxon>
        <taxon>Lophotrochozoa</taxon>
        <taxon>Mollusca</taxon>
        <taxon>Gastropoda</taxon>
        <taxon>Heterobranchia</taxon>
        <taxon>Euthyneura</taxon>
        <taxon>Panpulmonata</taxon>
        <taxon>Sacoglossa</taxon>
        <taxon>Placobranchoidea</taxon>
        <taxon>Plakobranchidae</taxon>
        <taxon>Plakobranchus</taxon>
    </lineage>
</organism>
<dbReference type="PANTHER" id="PTHR44873:SF1">
    <property type="entry name" value="DNAJ HOMOLOG SUBFAMILY C MEMBER 30, MITOCHONDRIAL"/>
    <property type="match status" value="1"/>
</dbReference>
<accession>A0AAV3Y5J2</accession>
<evidence type="ECO:0000259" key="2">
    <source>
        <dbReference type="PROSITE" id="PS50076"/>
    </source>
</evidence>
<dbReference type="CDD" id="cd06257">
    <property type="entry name" value="DnaJ"/>
    <property type="match status" value="1"/>
</dbReference>
<name>A0AAV3Y5J2_9GAST</name>
<gene>
    <name evidence="3" type="ORF">PoB_000395800</name>
</gene>
<dbReference type="SUPFAM" id="SSF46565">
    <property type="entry name" value="Chaperone J-domain"/>
    <property type="match status" value="1"/>
</dbReference>
<dbReference type="InterPro" id="IPR001623">
    <property type="entry name" value="DnaJ_domain"/>
</dbReference>
<dbReference type="SMART" id="SM00271">
    <property type="entry name" value="DnaJ"/>
    <property type="match status" value="1"/>
</dbReference>
<dbReference type="PROSITE" id="PS00636">
    <property type="entry name" value="DNAJ_1"/>
    <property type="match status" value="1"/>
</dbReference>
<evidence type="ECO:0000256" key="1">
    <source>
        <dbReference type="SAM" id="MobiDB-lite"/>
    </source>
</evidence>
<dbReference type="EMBL" id="BLXT01000474">
    <property type="protein sequence ID" value="GFN77452.1"/>
    <property type="molecule type" value="Genomic_DNA"/>
</dbReference>
<feature type="region of interest" description="Disordered" evidence="1">
    <location>
        <begin position="322"/>
        <end position="346"/>
    </location>
</feature>